<reference evidence="2" key="1">
    <citation type="journal article" date="2010" name="Int. J. Syst. Evol. Microbiol.">
        <title>Porticoccus litoralis gen. nov., sp. nov., a gammaproteobacterium isolated from the Yellow Sea.</title>
        <authorList>
            <person name="Oh H.M."/>
            <person name="Kim H."/>
            <person name="Kim K.M."/>
            <person name="Min G.S."/>
            <person name="Cho J.C."/>
        </authorList>
    </citation>
    <scope>NUCLEOTIDE SEQUENCE</scope>
    <source>
        <strain evidence="2">DSM 25064</strain>
    </source>
</reference>
<reference evidence="2" key="2">
    <citation type="submission" date="2023-08" db="EMBL/GenBank/DDBJ databases">
        <authorList>
            <person name="Luo J."/>
        </authorList>
    </citation>
    <scope>NUCLEOTIDE SEQUENCE</scope>
    <source>
        <strain evidence="2">DSM 25064</strain>
    </source>
</reference>
<organism evidence="2 3">
    <name type="scientific">Porticoccus litoralis</name>
    <dbReference type="NCBI Taxonomy" id="434086"/>
    <lineage>
        <taxon>Bacteria</taxon>
        <taxon>Pseudomonadati</taxon>
        <taxon>Pseudomonadota</taxon>
        <taxon>Gammaproteobacteria</taxon>
        <taxon>Cellvibrionales</taxon>
        <taxon>Porticoccaceae</taxon>
        <taxon>Porticoccus</taxon>
    </lineage>
</organism>
<comment type="caution">
    <text evidence="2">The sequence shown here is derived from an EMBL/GenBank/DDBJ whole genome shotgun (WGS) entry which is preliminary data.</text>
</comment>
<name>A0AAW8B1P3_9GAMM</name>
<dbReference type="Pfam" id="PF16156">
    <property type="entry name" value="DUF4864"/>
    <property type="match status" value="1"/>
</dbReference>
<dbReference type="AlphaFoldDB" id="A0AAW8B1P3"/>
<feature type="signal peptide" evidence="1">
    <location>
        <begin position="1"/>
        <end position="29"/>
    </location>
</feature>
<gene>
    <name evidence="2" type="ORF">Q8A57_03220</name>
</gene>
<dbReference type="InterPro" id="IPR032347">
    <property type="entry name" value="DUF4864"/>
</dbReference>
<accession>A0AAW8B1P3</accession>
<dbReference type="Proteomes" id="UP001178354">
    <property type="component" value="Unassembled WGS sequence"/>
</dbReference>
<keyword evidence="1" id="KW-0732">Signal</keyword>
<keyword evidence="3" id="KW-1185">Reference proteome</keyword>
<feature type="chain" id="PRO_5043734447" evidence="1">
    <location>
        <begin position="30"/>
        <end position="150"/>
    </location>
</feature>
<proteinExistence type="predicted"/>
<sequence length="150" mass="16955">MAGVYASKSPLGRLLITVLLTCVAFSALADEPLQGEDRAAVRDVIDGQIQAFRVDDHQSAYSFAAPSVREAFPTEEMFITMVRNQYQPLYRPVSYTFGRSSLDDDEVLQELLVTDANRQLWQVVYTLVRQQDKSWKITNVMMLPYKGISA</sequence>
<evidence type="ECO:0000313" key="3">
    <source>
        <dbReference type="Proteomes" id="UP001178354"/>
    </source>
</evidence>
<evidence type="ECO:0000313" key="2">
    <source>
        <dbReference type="EMBL" id="MDP1519970.1"/>
    </source>
</evidence>
<evidence type="ECO:0000256" key="1">
    <source>
        <dbReference type="SAM" id="SignalP"/>
    </source>
</evidence>
<dbReference type="EMBL" id="JAUUUU010000001">
    <property type="protein sequence ID" value="MDP1519970.1"/>
    <property type="molecule type" value="Genomic_DNA"/>
</dbReference>
<dbReference type="RefSeq" id="WP_305169482.1">
    <property type="nucleotide sequence ID" value="NZ_JAUUUU010000001.1"/>
</dbReference>
<protein>
    <submittedName>
        <fullName evidence="2">DUF4864 domain-containing protein</fullName>
    </submittedName>
</protein>